<proteinExistence type="inferred from homology"/>
<dbReference type="InterPro" id="IPR045851">
    <property type="entry name" value="AMP-bd_C_sf"/>
</dbReference>
<evidence type="ECO:0000313" key="11">
    <source>
        <dbReference type="Proteomes" id="UP001169027"/>
    </source>
</evidence>
<evidence type="ECO:0000256" key="4">
    <source>
        <dbReference type="ARBA" id="ARBA00022840"/>
    </source>
</evidence>
<feature type="binding site" evidence="6">
    <location>
        <position position="528"/>
    </location>
    <ligand>
        <name>ATP</name>
        <dbReference type="ChEBI" id="CHEBI:30616"/>
    </ligand>
</feature>
<dbReference type="Pfam" id="PF16177">
    <property type="entry name" value="ACAS_N"/>
    <property type="match status" value="1"/>
</dbReference>
<name>A0ABT8RX48_9BURK</name>
<evidence type="ECO:0000256" key="6">
    <source>
        <dbReference type="HAMAP-Rule" id="MF_01123"/>
    </source>
</evidence>
<evidence type="ECO:0000313" key="10">
    <source>
        <dbReference type="EMBL" id="MDO1531220.1"/>
    </source>
</evidence>
<comment type="caution">
    <text evidence="6">Lacks conserved residue(s) required for the propagation of feature annotation.</text>
</comment>
<dbReference type="GO" id="GO:0003987">
    <property type="term" value="F:acetate-CoA ligase activity"/>
    <property type="evidence" value="ECO:0007669"/>
    <property type="project" value="UniProtKB-EC"/>
</dbReference>
<organism evidence="10 11">
    <name type="scientific">Variovorax ginsengisoli</name>
    <dbReference type="NCBI Taxonomy" id="363844"/>
    <lineage>
        <taxon>Bacteria</taxon>
        <taxon>Pseudomonadati</taxon>
        <taxon>Pseudomonadota</taxon>
        <taxon>Betaproteobacteria</taxon>
        <taxon>Burkholderiales</taxon>
        <taxon>Comamonadaceae</taxon>
        <taxon>Variovorax</taxon>
    </lineage>
</organism>
<feature type="binding site" evidence="6">
    <location>
        <position position="556"/>
    </location>
    <ligand>
        <name>Mg(2+)</name>
        <dbReference type="ChEBI" id="CHEBI:18420"/>
    </ligand>
</feature>
<dbReference type="NCBIfam" id="NF001208">
    <property type="entry name" value="PRK00174.1"/>
    <property type="match status" value="1"/>
</dbReference>
<keyword evidence="2 6" id="KW-0436">Ligase</keyword>
<keyword evidence="4 6" id="KW-0067">ATP-binding</keyword>
<comment type="similarity">
    <text evidence="1 6">Belongs to the ATP-dependent AMP-binding enzyme family.</text>
</comment>
<dbReference type="InterPro" id="IPR020845">
    <property type="entry name" value="AMP-binding_CS"/>
</dbReference>
<dbReference type="Pfam" id="PF00501">
    <property type="entry name" value="AMP-binding"/>
    <property type="match status" value="1"/>
</dbReference>
<dbReference type="PROSITE" id="PS00455">
    <property type="entry name" value="AMP_BINDING"/>
    <property type="match status" value="1"/>
</dbReference>
<feature type="binding site" evidence="6">
    <location>
        <begin position="197"/>
        <end position="200"/>
    </location>
    <ligand>
        <name>CoA</name>
        <dbReference type="ChEBI" id="CHEBI:57287"/>
    </ligand>
</feature>
<dbReference type="CDD" id="cd05966">
    <property type="entry name" value="ACS"/>
    <property type="match status" value="1"/>
</dbReference>
<dbReference type="Proteomes" id="UP001169027">
    <property type="component" value="Unassembled WGS sequence"/>
</dbReference>
<keyword evidence="6" id="KW-0479">Metal-binding</keyword>
<feature type="domain" description="AMP-dependent synthetase/ligase" evidence="7">
    <location>
        <begin position="90"/>
        <end position="480"/>
    </location>
</feature>
<comment type="PTM">
    <text evidence="6">Acetylated. Deacetylation by the SIR2-homolog deacetylase activates the enzyme.</text>
</comment>
<feature type="modified residue" description="N6-acetyllysine" evidence="6">
    <location>
        <position position="626"/>
    </location>
</feature>
<dbReference type="PANTHER" id="PTHR24095:SF14">
    <property type="entry name" value="ACETYL-COENZYME A SYNTHETASE 1"/>
    <property type="match status" value="1"/>
</dbReference>
<keyword evidence="6" id="KW-0460">Magnesium</keyword>
<dbReference type="EMBL" id="JAUKVY010000002">
    <property type="protein sequence ID" value="MDO1531220.1"/>
    <property type="molecule type" value="Genomic_DNA"/>
</dbReference>
<dbReference type="Gene3D" id="3.30.300.30">
    <property type="match status" value="1"/>
</dbReference>
<keyword evidence="3 6" id="KW-0547">Nucleotide-binding</keyword>
<dbReference type="Gene3D" id="3.40.50.12780">
    <property type="entry name" value="N-terminal domain of ligase-like"/>
    <property type="match status" value="1"/>
</dbReference>
<dbReference type="InterPro" id="IPR000873">
    <property type="entry name" value="AMP-dep_synth/lig_dom"/>
</dbReference>
<evidence type="ECO:0000259" key="8">
    <source>
        <dbReference type="Pfam" id="PF13193"/>
    </source>
</evidence>
<reference evidence="10" key="1">
    <citation type="submission" date="2023-06" db="EMBL/GenBank/DDBJ databases">
        <authorList>
            <person name="Jiang Y."/>
            <person name="Liu Q."/>
        </authorList>
    </citation>
    <scope>NUCLEOTIDE SEQUENCE</scope>
    <source>
        <strain evidence="10">CGMCC 1.12090</strain>
    </source>
</reference>
<evidence type="ECO:0000256" key="2">
    <source>
        <dbReference type="ARBA" id="ARBA00022598"/>
    </source>
</evidence>
<accession>A0ABT8RX48</accession>
<dbReference type="InterPro" id="IPR032387">
    <property type="entry name" value="ACAS_N"/>
</dbReference>
<evidence type="ECO:0000259" key="7">
    <source>
        <dbReference type="Pfam" id="PF00501"/>
    </source>
</evidence>
<dbReference type="Pfam" id="PF13193">
    <property type="entry name" value="AMP-binding_C"/>
    <property type="match status" value="1"/>
</dbReference>
<dbReference type="InterPro" id="IPR042099">
    <property type="entry name" value="ANL_N_sf"/>
</dbReference>
<dbReference type="InterPro" id="IPR011904">
    <property type="entry name" value="Ac_CoA_lig"/>
</dbReference>
<comment type="function">
    <text evidence="6">Catalyzes the conversion of acetate into acetyl-CoA (AcCoA), an essential intermediate at the junction of anabolic and catabolic pathways. AcsA undergoes a two-step reaction. In the first half reaction, AcsA combines acetate with ATP to form acetyl-adenylate (AcAMP) intermediate. In the second half reaction, it can then transfer the acetyl group from AcAMP to the sulfhydryl group of CoA, forming the product AcCoA.</text>
</comment>
<comment type="caution">
    <text evidence="10">The sequence shown here is derived from an EMBL/GenBank/DDBJ whole genome shotgun (WGS) entry which is preliminary data.</text>
</comment>
<dbReference type="HAMAP" id="MF_01123">
    <property type="entry name" value="Ac_CoA_synth"/>
    <property type="match status" value="1"/>
</dbReference>
<dbReference type="RefSeq" id="WP_301803513.1">
    <property type="nucleotide sequence ID" value="NZ_JAUJZH010000002.1"/>
</dbReference>
<feature type="binding site" evidence="6">
    <location>
        <position position="536"/>
    </location>
    <ligand>
        <name>CoA</name>
        <dbReference type="ChEBI" id="CHEBI:57287"/>
    </ligand>
</feature>
<feature type="binding site" evidence="6">
    <location>
        <position position="539"/>
    </location>
    <ligand>
        <name>ATP</name>
        <dbReference type="ChEBI" id="CHEBI:30616"/>
    </ligand>
</feature>
<dbReference type="PANTHER" id="PTHR24095">
    <property type="entry name" value="ACETYL-COENZYME A SYNTHETASE"/>
    <property type="match status" value="1"/>
</dbReference>
<feature type="binding site" evidence="6">
    <location>
        <begin position="421"/>
        <end position="426"/>
    </location>
    <ligand>
        <name>ATP</name>
        <dbReference type="ChEBI" id="CHEBI:30616"/>
    </ligand>
</feature>
<evidence type="ECO:0000256" key="1">
    <source>
        <dbReference type="ARBA" id="ARBA00006432"/>
    </source>
</evidence>
<dbReference type="SUPFAM" id="SSF56801">
    <property type="entry name" value="Acetyl-CoA synthetase-like"/>
    <property type="match status" value="1"/>
</dbReference>
<evidence type="ECO:0000256" key="5">
    <source>
        <dbReference type="ARBA" id="ARBA00022990"/>
    </source>
</evidence>
<evidence type="ECO:0000259" key="9">
    <source>
        <dbReference type="Pfam" id="PF16177"/>
    </source>
</evidence>
<sequence length="661" mass="72229">MEQTLSPALPATLYPPSEATVQRARISGRAAYDRLVAEAEADPDAYWGRLARELIAWKQPFTQVLDQRRAPFFEWFADGTLNASYNCLDRQVENGLGEKTAIVFEADDGAVTRISYQDLLARVCRTANVLKSLGVGRGDRVVIYMAMSIDGVVAMQACARIGAIHSVVFGGFSAQSLRDRIADTGAVMVLTADQQVRGGKQLPLKAIVDEALVLGGCDSVRHVLVTRRTGGAVPFQAPRDQWMADLAAAQPPTCEPEWVNAEHPLFLLYTSGSTGKPKGVQHATGGYLLHAALTCQWTFDLGPEDVFWCTADIGWVTGHTYIAYGPLAIGATQVVFEGVPTYPDAGRFWKMIQDHKVSVFYTAPTAIRSLIKMAEGNDAVHPRHYDLSSLRILGSVGEPINPAAWEWYHRHVGGGRCPVLDTFWQTETGGHMITPLPGVTPLVPGSCTLPFPGIDAAVVDEAGNELPWGQGGILVVRKPWPSMIRTIWNDPERFKASYYPEEFQGRYYLAGDGAIRDKTTGYFTITGRIDDVLNVSGHRMGTMEIESALVAMTDLVAEAAVVGRPDDTTGEAVCAFVVLKRPLPSGDEARRIADQLRNWVGKEIGPIAKPRDIRFGDNLPKTRSGKIMRRLLRTLAKGEAVTQDVSTLENPAVLEQLGQPY</sequence>
<gene>
    <name evidence="10" type="primary">acs</name>
    <name evidence="6" type="synonym">acsA</name>
    <name evidence="10" type="ORF">Q2T77_02880</name>
</gene>
<evidence type="ECO:0000256" key="3">
    <source>
        <dbReference type="ARBA" id="ARBA00022741"/>
    </source>
</evidence>
<dbReference type="EC" id="6.2.1.1" evidence="6"/>
<feature type="binding site" evidence="6">
    <location>
        <position position="317"/>
    </location>
    <ligand>
        <name>CoA</name>
        <dbReference type="ChEBI" id="CHEBI:57287"/>
    </ligand>
</feature>
<protein>
    <recommendedName>
        <fullName evidence="6">Acetyl-coenzyme A synthetase</fullName>
        <shortName evidence="6">AcCoA synthetase</shortName>
        <shortName evidence="6">Acs</shortName>
        <ecNumber evidence="6">6.2.1.1</ecNumber>
    </recommendedName>
    <alternativeName>
        <fullName evidence="6">Acetate--CoA ligase</fullName>
    </alternativeName>
    <alternativeName>
        <fullName evidence="6">Acyl-activating enzyme</fullName>
    </alternativeName>
</protein>
<feature type="binding site" evidence="6">
    <location>
        <position position="550"/>
    </location>
    <ligand>
        <name>Mg(2+)</name>
        <dbReference type="ChEBI" id="CHEBI:18420"/>
    </ligand>
</feature>
<comment type="catalytic activity">
    <reaction evidence="6">
        <text>acetate + ATP + CoA = acetyl-CoA + AMP + diphosphate</text>
        <dbReference type="Rhea" id="RHEA:23176"/>
        <dbReference type="ChEBI" id="CHEBI:30089"/>
        <dbReference type="ChEBI" id="CHEBI:30616"/>
        <dbReference type="ChEBI" id="CHEBI:33019"/>
        <dbReference type="ChEBI" id="CHEBI:57287"/>
        <dbReference type="ChEBI" id="CHEBI:57288"/>
        <dbReference type="ChEBI" id="CHEBI:456215"/>
        <dbReference type="EC" id="6.2.1.1"/>
    </reaction>
</comment>
<keyword evidence="5 6" id="KW-0007">Acetylation</keyword>
<dbReference type="NCBIfam" id="TIGR02188">
    <property type="entry name" value="Ac_CoA_lig_AcsA"/>
    <property type="match status" value="1"/>
</dbReference>
<keyword evidence="11" id="KW-1185">Reference proteome</keyword>
<feature type="domain" description="Acetyl-coenzyme A synthetase N-terminal" evidence="9">
    <location>
        <begin position="32"/>
        <end position="87"/>
    </location>
</feature>
<feature type="binding site" evidence="6">
    <location>
        <position position="512"/>
    </location>
    <ligand>
        <name>ATP</name>
        <dbReference type="ChEBI" id="CHEBI:30616"/>
    </ligand>
</feature>
<feature type="binding site" evidence="6">
    <location>
        <begin position="397"/>
        <end position="399"/>
    </location>
    <ligand>
        <name>ATP</name>
        <dbReference type="ChEBI" id="CHEBI:30616"/>
    </ligand>
</feature>
<dbReference type="InterPro" id="IPR025110">
    <property type="entry name" value="AMP-bd_C"/>
</dbReference>
<comment type="cofactor">
    <cofactor evidence="6">
        <name>Mg(2+)</name>
        <dbReference type="ChEBI" id="CHEBI:18420"/>
    </cofactor>
</comment>
<feature type="domain" description="AMP-binding enzyme C-terminal" evidence="8">
    <location>
        <begin position="544"/>
        <end position="626"/>
    </location>
</feature>